<dbReference type="EMBL" id="BRYA01000260">
    <property type="protein sequence ID" value="GMI45658.1"/>
    <property type="molecule type" value="Genomic_DNA"/>
</dbReference>
<comment type="caution">
    <text evidence="2">The sequence shown here is derived from an EMBL/GenBank/DDBJ whole genome shotgun (WGS) entry which is preliminary data.</text>
</comment>
<feature type="chain" id="PRO_5040783791" evidence="1">
    <location>
        <begin position="17"/>
        <end position="217"/>
    </location>
</feature>
<dbReference type="Proteomes" id="UP001165065">
    <property type="component" value="Unassembled WGS sequence"/>
</dbReference>
<sequence length="217" mass="23506">MQVLILSIALLVLTNALTPPDIFRAGIAAPTELPSKFANDLKILSTKSSLNTFGFPSKVGEITKASPRHYAWGGINEPAVQNKPLPNKLAVDPWIDFEMFLQTKSAESLGKKYAKDYTEEEIVASLEAVFVSLSGGSKWLTRAKAESSLAVIESQGFEAALKKGRVEFALGWASFLLLTVGFASCIVVPTNPAAKALEQLVEIARVKGGFEYVEQMK</sequence>
<keyword evidence="1" id="KW-0732">Signal</keyword>
<evidence type="ECO:0000313" key="2">
    <source>
        <dbReference type="EMBL" id="GMI45658.1"/>
    </source>
</evidence>
<dbReference type="AlphaFoldDB" id="A0A9W7LD84"/>
<dbReference type="OrthoDB" id="192447at2759"/>
<accession>A0A9W7LD84</accession>
<evidence type="ECO:0000256" key="1">
    <source>
        <dbReference type="SAM" id="SignalP"/>
    </source>
</evidence>
<evidence type="ECO:0000313" key="3">
    <source>
        <dbReference type="Proteomes" id="UP001165065"/>
    </source>
</evidence>
<organism evidence="2 3">
    <name type="scientific">Triparma columacea</name>
    <dbReference type="NCBI Taxonomy" id="722753"/>
    <lineage>
        <taxon>Eukaryota</taxon>
        <taxon>Sar</taxon>
        <taxon>Stramenopiles</taxon>
        <taxon>Ochrophyta</taxon>
        <taxon>Bolidophyceae</taxon>
        <taxon>Parmales</taxon>
        <taxon>Triparmaceae</taxon>
        <taxon>Triparma</taxon>
    </lineage>
</organism>
<proteinExistence type="predicted"/>
<protein>
    <submittedName>
        <fullName evidence="2">Uncharacterized protein</fullName>
    </submittedName>
</protein>
<gene>
    <name evidence="2" type="ORF">TrCOL_g7219</name>
</gene>
<name>A0A9W7LD84_9STRA</name>
<feature type="signal peptide" evidence="1">
    <location>
        <begin position="1"/>
        <end position="16"/>
    </location>
</feature>
<reference evidence="3" key="1">
    <citation type="journal article" date="2023" name="Commun. Biol.">
        <title>Genome analysis of Parmales, the sister group of diatoms, reveals the evolutionary specialization of diatoms from phago-mixotrophs to photoautotrophs.</title>
        <authorList>
            <person name="Ban H."/>
            <person name="Sato S."/>
            <person name="Yoshikawa S."/>
            <person name="Yamada K."/>
            <person name="Nakamura Y."/>
            <person name="Ichinomiya M."/>
            <person name="Sato N."/>
            <person name="Blanc-Mathieu R."/>
            <person name="Endo H."/>
            <person name="Kuwata A."/>
            <person name="Ogata H."/>
        </authorList>
    </citation>
    <scope>NUCLEOTIDE SEQUENCE [LARGE SCALE GENOMIC DNA]</scope>
</reference>
<keyword evidence="3" id="KW-1185">Reference proteome</keyword>